<accession>A0AAV7M9B5</accession>
<gene>
    <name evidence="1" type="ORF">NDU88_002825</name>
</gene>
<dbReference type="EMBL" id="JANPWB010000014">
    <property type="protein sequence ID" value="KAJ1097708.1"/>
    <property type="molecule type" value="Genomic_DNA"/>
</dbReference>
<name>A0AAV7M9B5_PLEWA</name>
<dbReference type="AlphaFoldDB" id="A0AAV7M9B5"/>
<organism evidence="1 2">
    <name type="scientific">Pleurodeles waltl</name>
    <name type="common">Iberian ribbed newt</name>
    <dbReference type="NCBI Taxonomy" id="8319"/>
    <lineage>
        <taxon>Eukaryota</taxon>
        <taxon>Metazoa</taxon>
        <taxon>Chordata</taxon>
        <taxon>Craniata</taxon>
        <taxon>Vertebrata</taxon>
        <taxon>Euteleostomi</taxon>
        <taxon>Amphibia</taxon>
        <taxon>Batrachia</taxon>
        <taxon>Caudata</taxon>
        <taxon>Salamandroidea</taxon>
        <taxon>Salamandridae</taxon>
        <taxon>Pleurodelinae</taxon>
        <taxon>Pleurodeles</taxon>
    </lineage>
</organism>
<keyword evidence="2" id="KW-1185">Reference proteome</keyword>
<evidence type="ECO:0000313" key="1">
    <source>
        <dbReference type="EMBL" id="KAJ1097708.1"/>
    </source>
</evidence>
<proteinExistence type="predicted"/>
<protein>
    <submittedName>
        <fullName evidence="1">Uncharacterized protein</fullName>
    </submittedName>
</protein>
<dbReference type="Proteomes" id="UP001066276">
    <property type="component" value="Chromosome 10"/>
</dbReference>
<sequence length="187" mass="21592">MLYDVREVLGRSLDGFGDVDRGINEFLDYDEDELEEGELCEAAQEEVAWWLAPSDSCYAGKEIVGDAPASVFQVKKKSTSSRDAKLQTRHSMAEAQWNKRWAPMLKAGCIARPQLEYIEAWICGHSFVKWESCQPGAGKFSKHLSFEDSRIRLKPFGKSVMRWKELLARLEELRKKFIVRMYLFCIK</sequence>
<reference evidence="1" key="1">
    <citation type="journal article" date="2022" name="bioRxiv">
        <title>Sequencing and chromosome-scale assembly of the giantPleurodeles waltlgenome.</title>
        <authorList>
            <person name="Brown T."/>
            <person name="Elewa A."/>
            <person name="Iarovenko S."/>
            <person name="Subramanian E."/>
            <person name="Araus A.J."/>
            <person name="Petzold A."/>
            <person name="Susuki M."/>
            <person name="Suzuki K.-i.T."/>
            <person name="Hayashi T."/>
            <person name="Toyoda A."/>
            <person name="Oliveira C."/>
            <person name="Osipova E."/>
            <person name="Leigh N.D."/>
            <person name="Simon A."/>
            <person name="Yun M.H."/>
        </authorList>
    </citation>
    <scope>NUCLEOTIDE SEQUENCE</scope>
    <source>
        <strain evidence="1">20211129_DDA</strain>
        <tissue evidence="1">Liver</tissue>
    </source>
</reference>
<evidence type="ECO:0000313" key="2">
    <source>
        <dbReference type="Proteomes" id="UP001066276"/>
    </source>
</evidence>
<comment type="caution">
    <text evidence="1">The sequence shown here is derived from an EMBL/GenBank/DDBJ whole genome shotgun (WGS) entry which is preliminary data.</text>
</comment>